<proteinExistence type="predicted"/>
<organism evidence="1">
    <name type="scientific">viral metagenome</name>
    <dbReference type="NCBI Taxonomy" id="1070528"/>
    <lineage>
        <taxon>unclassified sequences</taxon>
        <taxon>metagenomes</taxon>
        <taxon>organismal metagenomes</taxon>
    </lineage>
</organism>
<dbReference type="EMBL" id="MN740535">
    <property type="protein sequence ID" value="QHU32086.1"/>
    <property type="molecule type" value="Genomic_DNA"/>
</dbReference>
<evidence type="ECO:0000313" key="1">
    <source>
        <dbReference type="EMBL" id="QHU32086.1"/>
    </source>
</evidence>
<accession>A0A6C0LMD4</accession>
<dbReference type="AlphaFoldDB" id="A0A6C0LMD4"/>
<name>A0A6C0LMD4_9ZZZZ</name>
<reference evidence="1" key="1">
    <citation type="journal article" date="2020" name="Nature">
        <title>Giant virus diversity and host interactions through global metagenomics.</title>
        <authorList>
            <person name="Schulz F."/>
            <person name="Roux S."/>
            <person name="Paez-Espino D."/>
            <person name="Jungbluth S."/>
            <person name="Walsh D.A."/>
            <person name="Denef V.J."/>
            <person name="McMahon K.D."/>
            <person name="Konstantinidis K.T."/>
            <person name="Eloe-Fadrosh E.A."/>
            <person name="Kyrpides N.C."/>
            <person name="Woyke T."/>
        </authorList>
    </citation>
    <scope>NUCLEOTIDE SEQUENCE</scope>
    <source>
        <strain evidence="1">GVMAG-M-3300027963-41</strain>
    </source>
</reference>
<sequence length="108" mass="12073">MSVPSQAPPYYGSTQTYIYYPDPALPLSTVNYCAQSCDVLLFRKQPNDRSGADSMNFKEGKTLLAGYSNTTPPVQGTPFPTFRSHTDYIKYKRAVTVLTQNYASDTQQ</sequence>
<protein>
    <submittedName>
        <fullName evidence="1">Uncharacterized protein</fullName>
    </submittedName>
</protein>